<feature type="domain" description="SH2" evidence="12">
    <location>
        <begin position="598"/>
        <end position="690"/>
    </location>
</feature>
<reference evidence="18 19" key="1">
    <citation type="submission" date="2019-04" db="EMBL/GenBank/DDBJ databases">
        <authorList>
            <consortium name="Wellcome Sanger Institute Data Sharing"/>
        </authorList>
    </citation>
    <scope>NUCLEOTIDE SEQUENCE [LARGE SCALE GENOMIC DNA]</scope>
</reference>
<keyword evidence="5" id="KW-0677">Repeat</keyword>
<dbReference type="SMART" id="SM00033">
    <property type="entry name" value="CH"/>
    <property type="match status" value="1"/>
</dbReference>
<keyword evidence="3" id="KW-0344">Guanine-nucleotide releasing factor</keyword>
<dbReference type="PROSITE" id="PS00479">
    <property type="entry name" value="ZF_DAG_PE_1"/>
    <property type="match status" value="1"/>
</dbReference>
<dbReference type="PANTHER" id="PTHR45818">
    <property type="entry name" value="PROTEIN VAV"/>
    <property type="match status" value="1"/>
</dbReference>
<dbReference type="PROSITE" id="PS50002">
    <property type="entry name" value="SH3"/>
    <property type="match status" value="1"/>
</dbReference>
<dbReference type="InterPro" id="IPR035899">
    <property type="entry name" value="DBL_dom_sf"/>
</dbReference>
<keyword evidence="19" id="KW-1185">Reference proteome</keyword>
<dbReference type="CDD" id="cd00160">
    <property type="entry name" value="RhoGEF"/>
    <property type="match status" value="1"/>
</dbReference>
<dbReference type="CDD" id="cd01223">
    <property type="entry name" value="PH_Vav"/>
    <property type="match status" value="1"/>
</dbReference>
<dbReference type="SUPFAM" id="SSF50044">
    <property type="entry name" value="SH3-domain"/>
    <property type="match status" value="1"/>
</dbReference>
<feature type="domain" description="SH3" evidence="13">
    <location>
        <begin position="701"/>
        <end position="754"/>
    </location>
</feature>
<dbReference type="GO" id="GO:0035556">
    <property type="term" value="P:intracellular signal transduction"/>
    <property type="evidence" value="ECO:0007669"/>
    <property type="project" value="InterPro"/>
</dbReference>
<dbReference type="InterPro" id="IPR022613">
    <property type="entry name" value="CH_CAMSAP_2"/>
</dbReference>
<dbReference type="GO" id="GO:0005085">
    <property type="term" value="F:guanyl-nucleotide exchange factor activity"/>
    <property type="evidence" value="ECO:0007669"/>
    <property type="project" value="UniProtKB-KW"/>
</dbReference>
<dbReference type="InterPro" id="IPR036028">
    <property type="entry name" value="SH3-like_dom_sf"/>
</dbReference>
<accession>A0A8C9WEY2</accession>
<dbReference type="Gene3D" id="3.30.60.20">
    <property type="match status" value="1"/>
</dbReference>
<dbReference type="InterPro" id="IPR003096">
    <property type="entry name" value="SM22_calponin"/>
</dbReference>
<dbReference type="PROSITE" id="PS50021">
    <property type="entry name" value="CH"/>
    <property type="match status" value="1"/>
</dbReference>
<dbReference type="Gene3D" id="3.30.505.10">
    <property type="entry name" value="SH2 domain"/>
    <property type="match status" value="1"/>
</dbReference>
<gene>
    <name evidence="18" type="primary">VAV1</name>
    <name evidence="18" type="synonym">LOC108935854</name>
</gene>
<dbReference type="SMART" id="SM00325">
    <property type="entry name" value="RhoGEF"/>
    <property type="match status" value="1"/>
</dbReference>
<dbReference type="InterPro" id="IPR002219">
    <property type="entry name" value="PKC_DAG/PE"/>
</dbReference>
<sequence>MDLWRQCIAWLIRCRVLPENHRLSWDSTQVCDLAQALRDGVLLCQLLNNIQPMSINLKEVNLRPQMSQFLCLKNIRTFLSTCEQHFGMKKNELFEAFDLFDLRDFAKVREAHDLATVADVYARHFSLLIFLLRCMEDENDDLYDCVDEDIDDGGEIYEDLMRSEEPPQMQRVTEVDKRSCCLQEISQTEEKYSNTLESIIQVQHTPTKPQLMQVYTRHSIYECGAFNLHQVFISYKERLLLYGRYCSQVEAAAKHLDMLSATYSDVRTMLKECAQCANNGRFTLRDLLMVPMQRVLKYHLLLQELMKHTTDHAEKENLRTALDAMRDLAQCVNEVKRDNEIIRQITAFQLSIENLQQPIAHYGRPRIDGELKICSSEKKSKQDRYAFLFDKAILVCKRKSGDNMELKDLIELKICHLTNETDDKNEKDKKWCHTFCLVNARRQPIFDLYFKTKELKKKWLEQFHMAFSNMSPENRTANNHDFIMHTFDGTMSCKACHMLLRGIFFQGYRCTRCSAAAHKECLSRVPSCRKNSGSCSSTTVFQDYYGCPPPPVGYGYPLALTQGDIVELIRRERDPQWWEVGIVVLSDHTTRLLSMACRFAGNIDRNVAKNLLLPCMEGTYLVRQKDGEEFAISIKFRAEVKHIKVTCMKGLFQINEKRAFKGLAELVEYFQQNTLRECFKDLDSTLQFPYKELNENRGNDRYVGWARALYDFSRRDSSELSLRAGDEVKIISKDAAEGWWMGEVYGLVRDSSPS</sequence>
<dbReference type="GO" id="GO:0016477">
    <property type="term" value="P:cell migration"/>
    <property type="evidence" value="ECO:0007669"/>
    <property type="project" value="TreeGrafter"/>
</dbReference>
<dbReference type="Proteomes" id="UP000694397">
    <property type="component" value="Chromosome 8"/>
</dbReference>
<evidence type="ECO:0000313" key="19">
    <source>
        <dbReference type="Proteomes" id="UP000694397"/>
    </source>
</evidence>
<dbReference type="Pfam" id="PF22697">
    <property type="entry name" value="SOS1_NGEF_PH"/>
    <property type="match status" value="1"/>
</dbReference>
<dbReference type="PRINTS" id="PR00888">
    <property type="entry name" value="SM22CALPONIN"/>
</dbReference>
<feature type="domain" description="DH" evidence="15">
    <location>
        <begin position="196"/>
        <end position="335"/>
    </location>
</feature>
<dbReference type="InterPro" id="IPR055251">
    <property type="entry name" value="SOS1_NGEF_PH"/>
</dbReference>
<evidence type="ECO:0000256" key="2">
    <source>
        <dbReference type="ARBA" id="ARBA00022553"/>
    </source>
</evidence>
<dbReference type="PANTHER" id="PTHR45818:SF2">
    <property type="entry name" value="PROTO-ONCOGENE VAV"/>
    <property type="match status" value="1"/>
</dbReference>
<dbReference type="PROSITE" id="PS00741">
    <property type="entry name" value="DH_1"/>
    <property type="match status" value="1"/>
</dbReference>
<dbReference type="GeneTree" id="ENSGT00940000159125"/>
<evidence type="ECO:0000256" key="7">
    <source>
        <dbReference type="ARBA" id="ARBA00022833"/>
    </source>
</evidence>
<evidence type="ECO:0000256" key="11">
    <source>
        <dbReference type="PROSITE-ProRule" id="PRU00192"/>
    </source>
</evidence>
<dbReference type="InterPro" id="IPR000219">
    <property type="entry name" value="DH_dom"/>
</dbReference>
<dbReference type="SMART" id="SM00109">
    <property type="entry name" value="C1"/>
    <property type="match status" value="1"/>
</dbReference>
<dbReference type="InterPro" id="IPR037832">
    <property type="entry name" value="PH_Vav"/>
</dbReference>
<evidence type="ECO:0000256" key="3">
    <source>
        <dbReference type="ARBA" id="ARBA00022658"/>
    </source>
</evidence>
<keyword evidence="1 11" id="KW-0728">SH3 domain</keyword>
<dbReference type="GO" id="GO:0008270">
    <property type="term" value="F:zinc ion binding"/>
    <property type="evidence" value="ECO:0007669"/>
    <property type="project" value="UniProtKB-KW"/>
</dbReference>
<evidence type="ECO:0000259" key="17">
    <source>
        <dbReference type="PROSITE" id="PS50081"/>
    </source>
</evidence>
<dbReference type="Pfam" id="PF11971">
    <property type="entry name" value="CAMSAP_CH"/>
    <property type="match status" value="1"/>
</dbReference>
<dbReference type="SUPFAM" id="SSF47576">
    <property type="entry name" value="Calponin-homology domain, CH-domain"/>
    <property type="match status" value="1"/>
</dbReference>
<dbReference type="Pfam" id="PF00621">
    <property type="entry name" value="RhoGEF"/>
    <property type="match status" value="1"/>
</dbReference>
<evidence type="ECO:0000259" key="12">
    <source>
        <dbReference type="PROSITE" id="PS50001"/>
    </source>
</evidence>
<dbReference type="AlphaFoldDB" id="A0A8C9WEY2"/>
<reference evidence="18" key="3">
    <citation type="submission" date="2025-09" db="UniProtKB">
        <authorList>
            <consortium name="Ensembl"/>
        </authorList>
    </citation>
    <scope>IDENTIFICATION</scope>
</reference>
<dbReference type="InterPro" id="IPR011993">
    <property type="entry name" value="PH-like_dom_sf"/>
</dbReference>
<name>A0A8C9WEY2_SCLFO</name>
<dbReference type="Pfam" id="PF00017">
    <property type="entry name" value="SH2"/>
    <property type="match status" value="1"/>
</dbReference>
<dbReference type="SMART" id="SM00252">
    <property type="entry name" value="SH2"/>
    <property type="match status" value="1"/>
</dbReference>
<keyword evidence="9" id="KW-0449">Lipoprotein</keyword>
<dbReference type="Pfam" id="PF00018">
    <property type="entry name" value="SH3_1"/>
    <property type="match status" value="1"/>
</dbReference>
<dbReference type="FunFam" id="3.30.60.20:FF:000015">
    <property type="entry name" value="Vav guanine nucleotide exchange factor 1"/>
    <property type="match status" value="1"/>
</dbReference>
<evidence type="ECO:0000259" key="13">
    <source>
        <dbReference type="PROSITE" id="PS50002"/>
    </source>
</evidence>
<dbReference type="Ensembl" id="ENSSFOT00015076508.1">
    <property type="protein sequence ID" value="ENSSFOP00015072827.1"/>
    <property type="gene ID" value="ENSSFOG00015032872.1"/>
</dbReference>
<dbReference type="SUPFAM" id="SSF50729">
    <property type="entry name" value="PH domain-like"/>
    <property type="match status" value="1"/>
</dbReference>
<evidence type="ECO:0000256" key="10">
    <source>
        <dbReference type="PROSITE-ProRule" id="PRU00191"/>
    </source>
</evidence>
<dbReference type="InterPro" id="IPR001715">
    <property type="entry name" value="CH_dom"/>
</dbReference>
<evidence type="ECO:0000256" key="8">
    <source>
        <dbReference type="ARBA" id="ARBA00022999"/>
    </source>
</evidence>
<dbReference type="Gene3D" id="1.20.900.10">
    <property type="entry name" value="Dbl homology (DH) domain"/>
    <property type="match status" value="1"/>
</dbReference>
<dbReference type="InterPro" id="IPR036872">
    <property type="entry name" value="CH_dom_sf"/>
</dbReference>
<dbReference type="PROSITE" id="PS50010">
    <property type="entry name" value="DH_2"/>
    <property type="match status" value="1"/>
</dbReference>
<dbReference type="GO" id="GO:0007166">
    <property type="term" value="P:cell surface receptor signaling pathway"/>
    <property type="evidence" value="ECO:0007669"/>
    <property type="project" value="UniProtKB-ARBA"/>
</dbReference>
<dbReference type="PROSITE" id="PS50081">
    <property type="entry name" value="ZF_DAG_PE_2"/>
    <property type="match status" value="1"/>
</dbReference>
<keyword evidence="8 10" id="KW-0727">SH2 domain</keyword>
<keyword evidence="2" id="KW-0597">Phosphoprotein</keyword>
<evidence type="ECO:0000313" key="18">
    <source>
        <dbReference type="Ensembl" id="ENSSFOP00015072827.1"/>
    </source>
</evidence>
<dbReference type="Gene3D" id="1.10.418.10">
    <property type="entry name" value="Calponin-like domain"/>
    <property type="match status" value="1"/>
</dbReference>
<feature type="domain" description="Phorbol-ester/DAG-type" evidence="17">
    <location>
        <begin position="479"/>
        <end position="528"/>
    </location>
</feature>
<dbReference type="OrthoDB" id="5340910at2759"/>
<evidence type="ECO:0000256" key="6">
    <source>
        <dbReference type="ARBA" id="ARBA00022771"/>
    </source>
</evidence>
<evidence type="ECO:0000256" key="5">
    <source>
        <dbReference type="ARBA" id="ARBA00022737"/>
    </source>
</evidence>
<keyword evidence="4" id="KW-0479">Metal-binding</keyword>
<evidence type="ECO:0000256" key="1">
    <source>
        <dbReference type="ARBA" id="ARBA00022443"/>
    </source>
</evidence>
<evidence type="ECO:0000256" key="9">
    <source>
        <dbReference type="ARBA" id="ARBA00023288"/>
    </source>
</evidence>
<dbReference type="Pfam" id="PF00130">
    <property type="entry name" value="C1_1"/>
    <property type="match status" value="1"/>
</dbReference>
<dbReference type="PROSITE" id="PS50003">
    <property type="entry name" value="PH_DOMAIN"/>
    <property type="match status" value="1"/>
</dbReference>
<dbReference type="Gene3D" id="2.30.29.30">
    <property type="entry name" value="Pleckstrin-homology domain (PH domain)/Phosphotyrosine-binding domain (PTB)"/>
    <property type="match status" value="1"/>
</dbReference>
<dbReference type="InterPro" id="IPR000980">
    <property type="entry name" value="SH2"/>
</dbReference>
<dbReference type="SMART" id="SM00326">
    <property type="entry name" value="SH3"/>
    <property type="match status" value="1"/>
</dbReference>
<evidence type="ECO:0000259" key="14">
    <source>
        <dbReference type="PROSITE" id="PS50003"/>
    </source>
</evidence>
<organism evidence="18 19">
    <name type="scientific">Scleropages formosus</name>
    <name type="common">Asian bonytongue</name>
    <name type="synonym">Osteoglossum formosum</name>
    <dbReference type="NCBI Taxonomy" id="113540"/>
    <lineage>
        <taxon>Eukaryota</taxon>
        <taxon>Metazoa</taxon>
        <taxon>Chordata</taxon>
        <taxon>Craniata</taxon>
        <taxon>Vertebrata</taxon>
        <taxon>Euteleostomi</taxon>
        <taxon>Actinopterygii</taxon>
        <taxon>Neopterygii</taxon>
        <taxon>Teleostei</taxon>
        <taxon>Osteoglossocephala</taxon>
        <taxon>Osteoglossomorpha</taxon>
        <taxon>Osteoglossiformes</taxon>
        <taxon>Osteoglossidae</taxon>
        <taxon>Scleropages</taxon>
    </lineage>
</organism>
<evidence type="ECO:0000259" key="16">
    <source>
        <dbReference type="PROSITE" id="PS50021"/>
    </source>
</evidence>
<dbReference type="InterPro" id="IPR001849">
    <property type="entry name" value="PH_domain"/>
</dbReference>
<dbReference type="GO" id="GO:0005737">
    <property type="term" value="C:cytoplasm"/>
    <property type="evidence" value="ECO:0007669"/>
    <property type="project" value="TreeGrafter"/>
</dbReference>
<proteinExistence type="predicted"/>
<protein>
    <submittedName>
        <fullName evidence="18">Vav guanine nucleotide exchange factor 1</fullName>
    </submittedName>
</protein>
<dbReference type="Gene3D" id="2.30.30.40">
    <property type="entry name" value="SH3 Domains"/>
    <property type="match status" value="2"/>
</dbReference>
<dbReference type="InterPro" id="IPR036860">
    <property type="entry name" value="SH2_dom_sf"/>
</dbReference>
<dbReference type="InterPro" id="IPR001331">
    <property type="entry name" value="GDS_CDC24_CS"/>
</dbReference>
<dbReference type="SUPFAM" id="SSF48065">
    <property type="entry name" value="DBL homology domain (DH-domain)"/>
    <property type="match status" value="1"/>
</dbReference>
<reference evidence="18" key="2">
    <citation type="submission" date="2025-08" db="UniProtKB">
        <authorList>
            <consortium name="Ensembl"/>
        </authorList>
    </citation>
    <scope>IDENTIFICATION</scope>
</reference>
<keyword evidence="6" id="KW-0863">Zinc-finger</keyword>
<evidence type="ECO:0000259" key="15">
    <source>
        <dbReference type="PROSITE" id="PS50010"/>
    </source>
</evidence>
<feature type="domain" description="PH" evidence="14">
    <location>
        <begin position="364"/>
        <end position="468"/>
    </location>
</feature>
<dbReference type="SMART" id="SM00233">
    <property type="entry name" value="PH"/>
    <property type="match status" value="1"/>
</dbReference>
<dbReference type="PROSITE" id="PS50001">
    <property type="entry name" value="SH2"/>
    <property type="match status" value="1"/>
</dbReference>
<dbReference type="InterPro" id="IPR001452">
    <property type="entry name" value="SH3_domain"/>
</dbReference>
<dbReference type="SUPFAM" id="SSF55550">
    <property type="entry name" value="SH2 domain"/>
    <property type="match status" value="1"/>
</dbReference>
<evidence type="ECO:0000256" key="4">
    <source>
        <dbReference type="ARBA" id="ARBA00022723"/>
    </source>
</evidence>
<keyword evidence="7" id="KW-0862">Zinc</keyword>
<feature type="domain" description="Calponin-homology (CH)" evidence="16">
    <location>
        <begin position="1"/>
        <end position="122"/>
    </location>
</feature>